<evidence type="ECO:0000256" key="6">
    <source>
        <dbReference type="SAM" id="SignalP"/>
    </source>
</evidence>
<evidence type="ECO:0000256" key="1">
    <source>
        <dbReference type="ARBA" id="ARBA00022723"/>
    </source>
</evidence>
<evidence type="ECO:0000256" key="5">
    <source>
        <dbReference type="SAM" id="MobiDB-lite"/>
    </source>
</evidence>
<dbReference type="GO" id="GO:0055088">
    <property type="term" value="P:lipid homeostasis"/>
    <property type="evidence" value="ECO:0007669"/>
    <property type="project" value="TreeGrafter"/>
</dbReference>
<dbReference type="PANTHER" id="PTHR42886">
    <property type="entry name" value="RE40534P-RELATED"/>
    <property type="match status" value="1"/>
</dbReference>
<dbReference type="PROSITE" id="PS01360">
    <property type="entry name" value="ZF_MYND_1"/>
    <property type="match status" value="1"/>
</dbReference>
<dbReference type="OrthoDB" id="8119704at2759"/>
<organism evidence="8 9">
    <name type="scientific">Thalassiosira oceanica</name>
    <name type="common">Marine diatom</name>
    <dbReference type="NCBI Taxonomy" id="159749"/>
    <lineage>
        <taxon>Eukaryota</taxon>
        <taxon>Sar</taxon>
        <taxon>Stramenopiles</taxon>
        <taxon>Ochrophyta</taxon>
        <taxon>Bacillariophyta</taxon>
        <taxon>Coscinodiscophyceae</taxon>
        <taxon>Thalassiosirophycidae</taxon>
        <taxon>Thalassiosirales</taxon>
        <taxon>Thalassiosiraceae</taxon>
        <taxon>Thalassiosira</taxon>
    </lineage>
</organism>
<name>K0SKG3_THAOC</name>
<keyword evidence="1" id="KW-0479">Metal-binding</keyword>
<keyword evidence="3" id="KW-0862">Zinc</keyword>
<comment type="caution">
    <text evidence="8">The sequence shown here is derived from an EMBL/GenBank/DDBJ whole genome shotgun (WGS) entry which is preliminary data.</text>
</comment>
<dbReference type="SUPFAM" id="SSF144232">
    <property type="entry name" value="HIT/MYND zinc finger-like"/>
    <property type="match status" value="1"/>
</dbReference>
<evidence type="ECO:0000259" key="7">
    <source>
        <dbReference type="PROSITE" id="PS50865"/>
    </source>
</evidence>
<evidence type="ECO:0000256" key="4">
    <source>
        <dbReference type="PROSITE-ProRule" id="PRU00134"/>
    </source>
</evidence>
<dbReference type="Gene3D" id="3.40.50.1820">
    <property type="entry name" value="alpha/beta hydrolase"/>
    <property type="match status" value="1"/>
</dbReference>
<dbReference type="InterPro" id="IPR002893">
    <property type="entry name" value="Znf_MYND"/>
</dbReference>
<dbReference type="GO" id="GO:0042171">
    <property type="term" value="F:lysophosphatidic acid acyltransferase activity"/>
    <property type="evidence" value="ECO:0007669"/>
    <property type="project" value="TreeGrafter"/>
</dbReference>
<keyword evidence="2 4" id="KW-0863">Zinc-finger</keyword>
<gene>
    <name evidence="8" type="ORF">THAOC_13300</name>
</gene>
<dbReference type="GO" id="GO:0008270">
    <property type="term" value="F:zinc ion binding"/>
    <property type="evidence" value="ECO:0007669"/>
    <property type="project" value="UniProtKB-KW"/>
</dbReference>
<dbReference type="InterPro" id="IPR029058">
    <property type="entry name" value="AB_hydrolase_fold"/>
</dbReference>
<dbReference type="InterPro" id="IPR000073">
    <property type="entry name" value="AB_hydrolase_1"/>
</dbReference>
<dbReference type="EMBL" id="AGNL01015452">
    <property type="protein sequence ID" value="EJK65805.1"/>
    <property type="molecule type" value="Genomic_DNA"/>
</dbReference>
<feature type="chain" id="PRO_5003840086" description="MYND-type domain-containing protein" evidence="6">
    <location>
        <begin position="36"/>
        <end position="876"/>
    </location>
</feature>
<dbReference type="Pfam" id="PF12697">
    <property type="entry name" value="Abhydrolase_6"/>
    <property type="match status" value="1"/>
</dbReference>
<dbReference type="SUPFAM" id="SSF53474">
    <property type="entry name" value="alpha/beta-Hydrolases"/>
    <property type="match status" value="1"/>
</dbReference>
<dbReference type="PANTHER" id="PTHR42886:SF42">
    <property type="entry name" value="ALPHA_BETA-HYDROLASES SUPERFAMILY PROTEIN"/>
    <property type="match status" value="1"/>
</dbReference>
<evidence type="ECO:0000313" key="8">
    <source>
        <dbReference type="EMBL" id="EJK65805.1"/>
    </source>
</evidence>
<dbReference type="GO" id="GO:0006654">
    <property type="term" value="P:phosphatidic acid biosynthetic process"/>
    <property type="evidence" value="ECO:0007669"/>
    <property type="project" value="TreeGrafter"/>
</dbReference>
<reference evidence="8 9" key="1">
    <citation type="journal article" date="2012" name="Genome Biol.">
        <title>Genome and low-iron response of an oceanic diatom adapted to chronic iron limitation.</title>
        <authorList>
            <person name="Lommer M."/>
            <person name="Specht M."/>
            <person name="Roy A.S."/>
            <person name="Kraemer L."/>
            <person name="Andreson R."/>
            <person name="Gutowska M.A."/>
            <person name="Wolf J."/>
            <person name="Bergner S.V."/>
            <person name="Schilhabel M.B."/>
            <person name="Klostermeier U.C."/>
            <person name="Beiko R.G."/>
            <person name="Rosenstiel P."/>
            <person name="Hippler M."/>
            <person name="Laroche J."/>
        </authorList>
    </citation>
    <scope>NUCLEOTIDE SEQUENCE [LARGE SCALE GENOMIC DNA]</scope>
    <source>
        <strain evidence="8 9">CCMP1005</strain>
    </source>
</reference>
<evidence type="ECO:0000313" key="9">
    <source>
        <dbReference type="Proteomes" id="UP000266841"/>
    </source>
</evidence>
<evidence type="ECO:0000256" key="3">
    <source>
        <dbReference type="ARBA" id="ARBA00022833"/>
    </source>
</evidence>
<dbReference type="GO" id="GO:0052689">
    <property type="term" value="F:carboxylic ester hydrolase activity"/>
    <property type="evidence" value="ECO:0007669"/>
    <property type="project" value="TreeGrafter"/>
</dbReference>
<feature type="signal peptide" evidence="6">
    <location>
        <begin position="1"/>
        <end position="35"/>
    </location>
</feature>
<evidence type="ECO:0000256" key="2">
    <source>
        <dbReference type="ARBA" id="ARBA00022771"/>
    </source>
</evidence>
<dbReference type="Pfam" id="PF01753">
    <property type="entry name" value="zf-MYND"/>
    <property type="match status" value="1"/>
</dbReference>
<keyword evidence="6" id="KW-0732">Signal</keyword>
<dbReference type="PROSITE" id="PS50865">
    <property type="entry name" value="ZF_MYND_2"/>
    <property type="match status" value="1"/>
</dbReference>
<dbReference type="Proteomes" id="UP000266841">
    <property type="component" value="Unassembled WGS sequence"/>
</dbReference>
<feature type="region of interest" description="Disordered" evidence="5">
    <location>
        <begin position="778"/>
        <end position="857"/>
    </location>
</feature>
<dbReference type="Gene3D" id="6.10.140.2220">
    <property type="match status" value="1"/>
</dbReference>
<protein>
    <recommendedName>
        <fullName evidence="7">MYND-type domain-containing protein</fullName>
    </recommendedName>
</protein>
<keyword evidence="9" id="KW-1185">Reference proteome</keyword>
<sequence length="876" mass="95395">MQRQLGQATRRGRARRATRAVALALASAALTSTGAFEVPFPKDGARIRSMVVVDEPAVQTETRQYLLDGRTKAEVISAMPRREPKSTENFLASFLGGGGSQSEEKPTLVFIHGSFHASWCWEEHYMPYFASQGYPCVALSLQGTGGTQTVEEGARKVKISCHTEDLDALLRGLSDGDSSLGFGLGKNPQIVLLGHSFGGLTIMKWLEKFYESEKSQSINLAGVGLMCSVPPSGNGPMTMRYLWRSLSDAWAITAGFVLKRAIADKKNCRELFFGGDDDTNGIMDDDIERYQSYFERDTVATIDLSHLSKVLPSKFADGQTGEAPFADRLPPSLVLAASDDFIVDIEGSEETARYFGLASPTVVESPHDIMLVESNVLVGSTICNLIFNYYNNELCTTFFYEKESFVPMVNSENYVMFVHDRQVVVRVVYLTSVYENCTILRYPLAGGRIPGVLGAYYTPHILILAGLRFGGVPFRQADAAAKGRGEPQSEPLTPLYLPILGPRSMMSCAPVADDGVEACANCGKQGSGTVTLKNCTACRLVKYCGVDCQRAHRKQHKRACNQRVEELKNEQLYGQGHERPEGDFCPICTLPIELPVADHSMFTVSGYSMEVDATPQRSEFESHTQLPQLCFVSRMMSLTSILGGTRISLERWLGDGPWSPSLPRLPGLARLWEELRQAPAPEPPMLPLPPEQPTVLRPVLLSALRVRLLIERRALAEEVAFPRLFCESRQGPPCGRRDAVRTAHEALASLSPQSDGGCDWAPSSSIFKILTASEQGVGSRRLRGRGAARSAGGPGKATLAAARTMSPRTLAAARSGPGGSGRRVRRGVDGRETLSGDGGRTNLRSASRKRNGGPCGRRQVAATSYLCSVGFLQASL</sequence>
<feature type="domain" description="MYND-type" evidence="7">
    <location>
        <begin position="519"/>
        <end position="560"/>
    </location>
</feature>
<accession>K0SKG3</accession>
<proteinExistence type="predicted"/>
<dbReference type="eggNOG" id="ENOG502QTPE">
    <property type="taxonomic scope" value="Eukaryota"/>
</dbReference>
<dbReference type="AlphaFoldDB" id="K0SKG3"/>